<dbReference type="InterPro" id="IPR011494">
    <property type="entry name" value="HIRA-like_C"/>
</dbReference>
<dbReference type="RefSeq" id="XP_022457540.1">
    <property type="nucleotide sequence ID" value="XM_022603682.1"/>
</dbReference>
<dbReference type="PANTHER" id="PTHR13831">
    <property type="entry name" value="MEMBER OF THE HIR1 FAMILY OF WD-REPEAT PROTEINS"/>
    <property type="match status" value="1"/>
</dbReference>
<reference evidence="14" key="1">
    <citation type="submission" date="2013-12" db="EMBL/GenBank/DDBJ databases">
        <authorList>
            <person name="Genoscope - CEA"/>
        </authorList>
    </citation>
    <scope>NUCLEOTIDE SEQUENCE</scope>
    <source>
        <strain evidence="14">CBS 1993</strain>
    </source>
</reference>
<name>W6MI45_9ASCO</name>
<dbReference type="AlphaFoldDB" id="W6MI45"/>
<keyword evidence="15" id="KW-1185">Reference proteome</keyword>
<protein>
    <recommendedName>
        <fullName evidence="10">Protein HIR</fullName>
    </recommendedName>
</protein>
<dbReference type="Pfam" id="PF12894">
    <property type="entry name" value="ANAPC4_WD40"/>
    <property type="match status" value="1"/>
</dbReference>
<keyword evidence="7 10" id="KW-0805">Transcription regulation</keyword>
<accession>W6MI45</accession>
<evidence type="ECO:0000256" key="11">
    <source>
        <dbReference type="SAM" id="MobiDB-lite"/>
    </source>
</evidence>
<dbReference type="InterPro" id="IPR015943">
    <property type="entry name" value="WD40/YVTN_repeat-like_dom_sf"/>
</dbReference>
<sequence length="947" mass="103509">MHLFKFPIPVEPSESGLACPAVTVNPDNTKVAFARLDGQVWIYALDKLMATVPITAQKPDFTELSAPMSKVIPDEGRSEITAVRYGNLTDFLAVGCSNGEVYIQRDGKLELAVEGIKSSVSDLSWSAEDELLAIATLGAGILIYDVNNQEVISIINQDATSIKGIAFDCNMGKNLISLSDDRKALLFEYTLTEDKDGKRHFNSSVKSFDGLVNISTLNKSRVRKLSWSRDNRIVTFPNASKGPQTALVTVMRNPENPPKQPTGASGSWKSWCSFVGHGYQCSVTSVSPVTYRNLDCSPQQLESAGLDIIVKHCPTALDYRYAYIVATGSLDSTIAIWSTCADSPLLVAEGISSSGVVDMSWSKDGSKLFFTTINGEFWVMAFEENELGPIVDSSTTGVIPASLLKKNLKEKLKLSREEAILEEKKASTQDDTAKSVDDTVETVVPQKTNGNAIVSTMVAKTKEGKKRVQPLLLSGSTNANGNSNGNDKNKADRASAPRPVSTMEFDPPSYSVGKELPGKVNKLARPADLDGDSSTNHKQQKKSIDAIEIIGSVVLNPSNAFSNVRISIPKVRSVIKQVSPTDDSLELEIINGNGNESTPSRVSLTKTYLPFQSSEVERKQVFVDFLPKRVLLATGGDGDFWVVATVDGNIIVYSDVGRRLLPPIVLGSPLSFLESKGKYLLAVTSIGELHIWDVPAKKSLFGSTSLFPLLQPIYRSNATDSSNNVYFTGEYLSRAENLTLCSVTATGIPVVTLSNGNGYLYNQHMGTWSLISDSWWAFGSQYWDSTAVGSTSNDKSADVDGGSENIVSLLERHTNEEVMRKGKGRLFSKISKIMLMKEGYENLEVVISLNHLENKLLVYELLGDEASFKNLFIVYMKRLSEIPLKARILEICAELYGPNDVTSAPWEPKVCGIDKHKLLKEIVLACAKYREVQRILVQYGEAVDVIG</sequence>
<gene>
    <name evidence="14" type="ORF">KUCA_T00001498001</name>
</gene>
<dbReference type="InterPro" id="IPR036322">
    <property type="entry name" value="WD40_repeat_dom_sf"/>
</dbReference>
<comment type="function">
    <text evidence="10">Required for replication-independent chromatin assembly and for the periodic repression of histone gene transcription during the cell cycle.</text>
</comment>
<dbReference type="Gene3D" id="2.130.10.10">
    <property type="entry name" value="YVTN repeat-like/Quinoprotein amine dehydrogenase"/>
    <property type="match status" value="1"/>
</dbReference>
<dbReference type="InterPro" id="IPR024977">
    <property type="entry name" value="Apc4-like_WD40_dom"/>
</dbReference>
<comment type="similarity">
    <text evidence="2 10">Belongs to the WD repeat HIR1 family.</text>
</comment>
<dbReference type="PANTHER" id="PTHR13831:SF1">
    <property type="entry name" value="PROTEIN HIR2"/>
    <property type="match status" value="1"/>
</dbReference>
<comment type="subcellular location">
    <subcellularLocation>
        <location evidence="1 10">Nucleus</location>
    </subcellularLocation>
</comment>
<dbReference type="OrthoDB" id="1741719at2759"/>
<keyword evidence="3 10" id="KW-0678">Repressor</keyword>
<dbReference type="Proteomes" id="UP000019384">
    <property type="component" value="Unassembled WGS sequence"/>
</dbReference>
<keyword evidence="8 10" id="KW-0804">Transcription</keyword>
<dbReference type="GO" id="GO:0000417">
    <property type="term" value="C:HIR complex"/>
    <property type="evidence" value="ECO:0007669"/>
    <property type="project" value="TreeGrafter"/>
</dbReference>
<evidence type="ECO:0000256" key="4">
    <source>
        <dbReference type="ARBA" id="ARBA00022574"/>
    </source>
</evidence>
<evidence type="ECO:0000256" key="2">
    <source>
        <dbReference type="ARBA" id="ARBA00007306"/>
    </source>
</evidence>
<evidence type="ECO:0000256" key="9">
    <source>
        <dbReference type="ARBA" id="ARBA00023242"/>
    </source>
</evidence>
<evidence type="ECO:0000313" key="15">
    <source>
        <dbReference type="Proteomes" id="UP000019384"/>
    </source>
</evidence>
<dbReference type="EMBL" id="HG793126">
    <property type="protein sequence ID" value="CDK25528.1"/>
    <property type="molecule type" value="Genomic_DNA"/>
</dbReference>
<organism evidence="14 15">
    <name type="scientific">Kuraishia capsulata CBS 1993</name>
    <dbReference type="NCBI Taxonomy" id="1382522"/>
    <lineage>
        <taxon>Eukaryota</taxon>
        <taxon>Fungi</taxon>
        <taxon>Dikarya</taxon>
        <taxon>Ascomycota</taxon>
        <taxon>Saccharomycotina</taxon>
        <taxon>Pichiomycetes</taxon>
        <taxon>Pichiales</taxon>
        <taxon>Pichiaceae</taxon>
        <taxon>Kuraishia</taxon>
    </lineage>
</organism>
<evidence type="ECO:0000256" key="10">
    <source>
        <dbReference type="RuleBase" id="RU364014"/>
    </source>
</evidence>
<evidence type="ECO:0000313" key="14">
    <source>
        <dbReference type="EMBL" id="CDK25528.1"/>
    </source>
</evidence>
<dbReference type="STRING" id="1382522.W6MI45"/>
<dbReference type="GO" id="GO:0031491">
    <property type="term" value="F:nucleosome binding"/>
    <property type="evidence" value="ECO:0007669"/>
    <property type="project" value="TreeGrafter"/>
</dbReference>
<feature type="domain" description="Anaphase-promoting complex subunit 4-like WD40" evidence="13">
    <location>
        <begin position="84"/>
        <end position="169"/>
    </location>
</feature>
<dbReference type="SMART" id="SM00320">
    <property type="entry name" value="WD40"/>
    <property type="match status" value="4"/>
</dbReference>
<keyword evidence="9 10" id="KW-0539">Nucleus</keyword>
<dbReference type="Pfam" id="PF07569">
    <property type="entry name" value="Hira"/>
    <property type="match status" value="1"/>
</dbReference>
<evidence type="ECO:0000256" key="1">
    <source>
        <dbReference type="ARBA" id="ARBA00004123"/>
    </source>
</evidence>
<reference evidence="14" key="2">
    <citation type="submission" date="2014-02" db="EMBL/GenBank/DDBJ databases">
        <title>Complete DNA sequence of /Kuraishia capsulata/ illustrates novel genomic features among budding yeasts (/Saccharomycotina/).</title>
        <authorList>
            <person name="Morales L."/>
            <person name="Noel B."/>
            <person name="Porcel B."/>
            <person name="Marcet-Houben M."/>
            <person name="Hullo M-F."/>
            <person name="Sacerdot C."/>
            <person name="Tekaia F."/>
            <person name="Leh-Louis V."/>
            <person name="Despons L."/>
            <person name="Khanna V."/>
            <person name="Aury J-M."/>
            <person name="Barbe V."/>
            <person name="Couloux A."/>
            <person name="Labadie K."/>
            <person name="Pelletier E."/>
            <person name="Souciet J-L."/>
            <person name="Boekhout T."/>
            <person name="Gabaldon T."/>
            <person name="Wincker P."/>
            <person name="Dujon B."/>
        </authorList>
    </citation>
    <scope>NUCLEOTIDE SEQUENCE</scope>
    <source>
        <strain evidence="14">CBS 1993</strain>
    </source>
</reference>
<keyword evidence="5 10" id="KW-0677">Repeat</keyword>
<evidence type="ECO:0000256" key="5">
    <source>
        <dbReference type="ARBA" id="ARBA00022737"/>
    </source>
</evidence>
<evidence type="ECO:0000256" key="7">
    <source>
        <dbReference type="ARBA" id="ARBA00023015"/>
    </source>
</evidence>
<evidence type="ECO:0000259" key="12">
    <source>
        <dbReference type="Pfam" id="PF07569"/>
    </source>
</evidence>
<dbReference type="GO" id="GO:0006351">
    <property type="term" value="P:DNA-templated transcription"/>
    <property type="evidence" value="ECO:0007669"/>
    <property type="project" value="InterPro"/>
</dbReference>
<dbReference type="SUPFAM" id="SSF50978">
    <property type="entry name" value="WD40 repeat-like"/>
    <property type="match status" value="2"/>
</dbReference>
<dbReference type="GO" id="GO:0005634">
    <property type="term" value="C:nucleus"/>
    <property type="evidence" value="ECO:0007669"/>
    <property type="project" value="UniProtKB-SubCell"/>
</dbReference>
<dbReference type="GO" id="GO:0006338">
    <property type="term" value="P:chromatin remodeling"/>
    <property type="evidence" value="ECO:0007669"/>
    <property type="project" value="InterPro"/>
</dbReference>
<feature type="compositionally biased region" description="Low complexity" evidence="11">
    <location>
        <begin position="471"/>
        <end position="486"/>
    </location>
</feature>
<dbReference type="GO" id="GO:0006355">
    <property type="term" value="P:regulation of DNA-templated transcription"/>
    <property type="evidence" value="ECO:0007669"/>
    <property type="project" value="InterPro"/>
</dbReference>
<proteinExistence type="inferred from homology"/>
<evidence type="ECO:0000256" key="6">
    <source>
        <dbReference type="ARBA" id="ARBA00022853"/>
    </source>
</evidence>
<evidence type="ECO:0000259" key="13">
    <source>
        <dbReference type="Pfam" id="PF12894"/>
    </source>
</evidence>
<evidence type="ECO:0000256" key="3">
    <source>
        <dbReference type="ARBA" id="ARBA00022491"/>
    </source>
</evidence>
<dbReference type="GO" id="GO:0000785">
    <property type="term" value="C:chromatin"/>
    <property type="evidence" value="ECO:0007669"/>
    <property type="project" value="TreeGrafter"/>
</dbReference>
<dbReference type="GeneID" id="34518928"/>
<keyword evidence="4 10" id="KW-0853">WD repeat</keyword>
<feature type="domain" description="Protein HIRA-like C-terminal" evidence="12">
    <location>
        <begin position="657"/>
        <end position="895"/>
    </location>
</feature>
<dbReference type="InterPro" id="IPR001680">
    <property type="entry name" value="WD40_rpt"/>
</dbReference>
<feature type="region of interest" description="Disordered" evidence="11">
    <location>
        <begin position="464"/>
        <end position="516"/>
    </location>
</feature>
<dbReference type="InterPro" id="IPR031120">
    <property type="entry name" value="HIR1-like"/>
</dbReference>
<evidence type="ECO:0000256" key="8">
    <source>
        <dbReference type="ARBA" id="ARBA00023163"/>
    </source>
</evidence>
<dbReference type="HOGENOM" id="CLU_004372_1_0_1"/>
<keyword evidence="6 10" id="KW-0156">Chromatin regulator</keyword>